<dbReference type="EMBL" id="MT143610">
    <property type="protein sequence ID" value="QJA98817.1"/>
    <property type="molecule type" value="Genomic_DNA"/>
</dbReference>
<organism evidence="1">
    <name type="scientific">viral metagenome</name>
    <dbReference type="NCBI Taxonomy" id="1070528"/>
    <lineage>
        <taxon>unclassified sequences</taxon>
        <taxon>metagenomes</taxon>
        <taxon>organismal metagenomes</taxon>
    </lineage>
</organism>
<name>A0A6M3LU03_9ZZZZ</name>
<reference evidence="1" key="1">
    <citation type="submission" date="2020-03" db="EMBL/GenBank/DDBJ databases">
        <title>The deep terrestrial virosphere.</title>
        <authorList>
            <person name="Holmfeldt K."/>
            <person name="Nilsson E."/>
            <person name="Simone D."/>
            <person name="Lopez-Fernandez M."/>
            <person name="Wu X."/>
            <person name="de Brujin I."/>
            <person name="Lundin D."/>
            <person name="Andersson A."/>
            <person name="Bertilsson S."/>
            <person name="Dopson M."/>
        </authorList>
    </citation>
    <scope>NUCLEOTIDE SEQUENCE</scope>
    <source>
        <strain evidence="1">MM171A01509</strain>
    </source>
</reference>
<sequence length="65" mass="7755">MNREITDELIQARKQQYAEWRKEHNFSQFEPPNGVCWNCGKQIFKIYDGTNKITGCPFCHRSFVD</sequence>
<protein>
    <submittedName>
        <fullName evidence="1">Uncharacterized protein</fullName>
    </submittedName>
</protein>
<evidence type="ECO:0000313" key="1">
    <source>
        <dbReference type="EMBL" id="QJA98817.1"/>
    </source>
</evidence>
<dbReference type="AlphaFoldDB" id="A0A6M3LU03"/>
<accession>A0A6M3LU03</accession>
<gene>
    <name evidence="1" type="ORF">MM171A01509_0008</name>
</gene>
<proteinExistence type="predicted"/>